<evidence type="ECO:0000256" key="16">
    <source>
        <dbReference type="PIRSR" id="PIRSR600823-5"/>
    </source>
</evidence>
<evidence type="ECO:0000256" key="12">
    <source>
        <dbReference type="PIRSR" id="PIRSR600823-1"/>
    </source>
</evidence>
<proteinExistence type="inferred from homology"/>
<dbReference type="GO" id="GO:0005576">
    <property type="term" value="C:extracellular region"/>
    <property type="evidence" value="ECO:0007669"/>
    <property type="project" value="UniProtKB-SubCell"/>
</dbReference>
<comment type="subcellular location">
    <subcellularLocation>
        <location evidence="17">Secreted</location>
    </subcellularLocation>
</comment>
<dbReference type="FunFam" id="1.10.520.10:FF:000009">
    <property type="entry name" value="Peroxidase"/>
    <property type="match status" value="1"/>
</dbReference>
<dbReference type="GO" id="GO:0020037">
    <property type="term" value="F:heme binding"/>
    <property type="evidence" value="ECO:0007669"/>
    <property type="project" value="UniProtKB-UniRule"/>
</dbReference>
<dbReference type="AlphaFoldDB" id="A0ABD3EG68"/>
<feature type="binding site" evidence="14">
    <location>
        <position position="85"/>
    </location>
    <ligand>
        <name>Ca(2+)</name>
        <dbReference type="ChEBI" id="CHEBI:29108"/>
        <label>1</label>
    </ligand>
</feature>
<dbReference type="EC" id="1.11.1.7" evidence="3 17"/>
<feature type="active site" description="Proton acceptor" evidence="12">
    <location>
        <position position="63"/>
    </location>
</feature>
<dbReference type="PROSITE" id="PS00435">
    <property type="entry name" value="PEROXIDASE_1"/>
    <property type="match status" value="1"/>
</dbReference>
<keyword evidence="20" id="KW-1185">Reference proteome</keyword>
<accession>A0ABD3EG68</accession>
<keyword evidence="17" id="KW-0376">Hydrogen peroxide</keyword>
<evidence type="ECO:0000256" key="1">
    <source>
        <dbReference type="ARBA" id="ARBA00000189"/>
    </source>
</evidence>
<dbReference type="PRINTS" id="PR00458">
    <property type="entry name" value="PEROXIDASE"/>
</dbReference>
<dbReference type="CDD" id="cd00693">
    <property type="entry name" value="secretory_peroxidase"/>
    <property type="match status" value="1"/>
</dbReference>
<keyword evidence="5 17" id="KW-0349">Heme</keyword>
<comment type="similarity">
    <text evidence="2">Belongs to the peroxidase family. Ascorbate peroxidase subfamily.</text>
</comment>
<feature type="site" description="Transition state stabilizer" evidence="15">
    <location>
        <position position="59"/>
    </location>
</feature>
<dbReference type="Proteomes" id="UP001632038">
    <property type="component" value="Unassembled WGS sequence"/>
</dbReference>
<dbReference type="SUPFAM" id="SSF48113">
    <property type="entry name" value="Heme-dependent peroxidases"/>
    <property type="match status" value="2"/>
</dbReference>
<keyword evidence="9 14" id="KW-0408">Iron</keyword>
<sequence length="281" mass="30956">MFLRATVKFVVQDAIKNEARMGSSLLRLHFHDCVVNTIVKSAVQDEINKEARMGASLLRLHFHDCFVNGCDASVLLDDTASFIGEKGAAANLNSARGFEVIDQIKAELEKQCPGKVYCADILTLAARDSVFILGGPHWRVELGRKDARTASLDDANKDIPLSNWTLGQRAARFNALGLSTNELVALAGAHTMRQTKNSTSVKFDKNYYTNEAEQSEDRDNTQACPVMLINGKATKSIVNRYGDNPNAFSADFAAAMIKMSEIKPLTGRDGEIRQNCRRVNN</sequence>
<keyword evidence="11" id="KW-0325">Glycoprotein</keyword>
<dbReference type="GO" id="GO:0140825">
    <property type="term" value="F:lactoperoxidase activity"/>
    <property type="evidence" value="ECO:0007669"/>
    <property type="project" value="UniProtKB-EC"/>
</dbReference>
<organism evidence="19 20">
    <name type="scientific">Castilleja foliolosa</name>
    <dbReference type="NCBI Taxonomy" id="1961234"/>
    <lineage>
        <taxon>Eukaryota</taxon>
        <taxon>Viridiplantae</taxon>
        <taxon>Streptophyta</taxon>
        <taxon>Embryophyta</taxon>
        <taxon>Tracheophyta</taxon>
        <taxon>Spermatophyta</taxon>
        <taxon>Magnoliopsida</taxon>
        <taxon>eudicotyledons</taxon>
        <taxon>Gunneridae</taxon>
        <taxon>Pentapetalae</taxon>
        <taxon>asterids</taxon>
        <taxon>lamiids</taxon>
        <taxon>Lamiales</taxon>
        <taxon>Orobanchaceae</taxon>
        <taxon>Pedicularideae</taxon>
        <taxon>Castillejinae</taxon>
        <taxon>Castilleja</taxon>
    </lineage>
</organism>
<evidence type="ECO:0000256" key="9">
    <source>
        <dbReference type="ARBA" id="ARBA00023004"/>
    </source>
</evidence>
<evidence type="ECO:0000256" key="2">
    <source>
        <dbReference type="ARBA" id="ARBA00006873"/>
    </source>
</evidence>
<dbReference type="PANTHER" id="PTHR31388">
    <property type="entry name" value="PEROXIDASE 72-RELATED"/>
    <property type="match status" value="1"/>
</dbReference>
<dbReference type="EMBL" id="JAVIJP010000005">
    <property type="protein sequence ID" value="KAL3653417.1"/>
    <property type="molecule type" value="Genomic_DNA"/>
</dbReference>
<dbReference type="InterPro" id="IPR000823">
    <property type="entry name" value="Peroxidase_pln"/>
</dbReference>
<evidence type="ECO:0000256" key="3">
    <source>
        <dbReference type="ARBA" id="ARBA00012313"/>
    </source>
</evidence>
<keyword evidence="4 17" id="KW-0575">Peroxidase</keyword>
<evidence type="ECO:0000256" key="10">
    <source>
        <dbReference type="ARBA" id="ARBA00023157"/>
    </source>
</evidence>
<dbReference type="PANTHER" id="PTHR31388:SF5">
    <property type="entry name" value="PEROXIDASE"/>
    <property type="match status" value="1"/>
</dbReference>
<feature type="binding site" evidence="14">
    <location>
        <position position="71"/>
    </location>
    <ligand>
        <name>Ca(2+)</name>
        <dbReference type="ChEBI" id="CHEBI:29108"/>
        <label>1</label>
    </ligand>
</feature>
<dbReference type="PRINTS" id="PR00461">
    <property type="entry name" value="PLPEROXIDASE"/>
</dbReference>
<feature type="domain" description="Plant heme peroxidase family profile" evidence="18">
    <location>
        <begin position="35"/>
        <end position="280"/>
    </location>
</feature>
<comment type="cofactor">
    <cofactor evidence="14 17">
        <name>Ca(2+)</name>
        <dbReference type="ChEBI" id="CHEBI:29108"/>
    </cofactor>
    <text evidence="14 17">Binds 2 calcium ions per subunit.</text>
</comment>
<feature type="binding site" description="axial binding residue" evidence="14">
    <location>
        <position position="190"/>
    </location>
    <ligand>
        <name>heme b</name>
        <dbReference type="ChEBI" id="CHEBI:60344"/>
    </ligand>
    <ligandPart>
        <name>Fe</name>
        <dbReference type="ChEBI" id="CHEBI:18248"/>
    </ligandPart>
</feature>
<evidence type="ECO:0000256" key="17">
    <source>
        <dbReference type="RuleBase" id="RU362060"/>
    </source>
</evidence>
<evidence type="ECO:0000259" key="18">
    <source>
        <dbReference type="PROSITE" id="PS50873"/>
    </source>
</evidence>
<evidence type="ECO:0000313" key="20">
    <source>
        <dbReference type="Proteomes" id="UP001632038"/>
    </source>
</evidence>
<keyword evidence="8 17" id="KW-0560">Oxidoreductase</keyword>
<dbReference type="InterPro" id="IPR010255">
    <property type="entry name" value="Haem_peroxidase_sf"/>
</dbReference>
<name>A0ABD3EG68_9LAMI</name>
<dbReference type="GO" id="GO:0042744">
    <property type="term" value="P:hydrogen peroxide catabolic process"/>
    <property type="evidence" value="ECO:0007669"/>
    <property type="project" value="UniProtKB-KW"/>
</dbReference>
<evidence type="ECO:0000256" key="4">
    <source>
        <dbReference type="ARBA" id="ARBA00022559"/>
    </source>
</evidence>
<keyword evidence="10 16" id="KW-1015">Disulfide bond</keyword>
<comment type="cofactor">
    <cofactor evidence="14 17">
        <name>heme b</name>
        <dbReference type="ChEBI" id="CHEBI:60344"/>
    </cofactor>
    <text evidence="14 17">Binds 1 heme b (iron(II)-protoporphyrin IX) group per subunit.</text>
</comment>
<feature type="binding site" evidence="14">
    <location>
        <position position="73"/>
    </location>
    <ligand>
        <name>Ca(2+)</name>
        <dbReference type="ChEBI" id="CHEBI:29108"/>
        <label>1</label>
    </ligand>
</feature>
<evidence type="ECO:0000256" key="6">
    <source>
        <dbReference type="ARBA" id="ARBA00022723"/>
    </source>
</evidence>
<feature type="binding site" evidence="14">
    <location>
        <position position="191"/>
    </location>
    <ligand>
        <name>Ca(2+)</name>
        <dbReference type="ChEBI" id="CHEBI:29108"/>
        <label>2</label>
    </ligand>
</feature>
<dbReference type="InterPro" id="IPR019793">
    <property type="entry name" value="Peroxidases_heam-ligand_BS"/>
</dbReference>
<comment type="similarity">
    <text evidence="17">Belongs to the peroxidase family. Classical plant (class III) peroxidase subfamily.</text>
</comment>
<evidence type="ECO:0000256" key="13">
    <source>
        <dbReference type="PIRSR" id="PIRSR600823-2"/>
    </source>
</evidence>
<dbReference type="GO" id="GO:0046872">
    <property type="term" value="F:metal ion binding"/>
    <property type="evidence" value="ECO:0007669"/>
    <property type="project" value="UniProtKB-UniRule"/>
</dbReference>
<dbReference type="InterPro" id="IPR033905">
    <property type="entry name" value="Secretory_peroxidase"/>
</dbReference>
<feature type="disulfide bond" evidence="16">
    <location>
        <begin position="65"/>
        <end position="70"/>
    </location>
</feature>
<evidence type="ECO:0000256" key="11">
    <source>
        <dbReference type="ARBA" id="ARBA00023180"/>
    </source>
</evidence>
<feature type="binding site" evidence="13">
    <location>
        <position position="160"/>
    </location>
    <ligand>
        <name>substrate</name>
    </ligand>
</feature>
<feature type="disulfide bond" evidence="16">
    <location>
        <begin position="33"/>
        <end position="112"/>
    </location>
</feature>
<evidence type="ECO:0000313" key="19">
    <source>
        <dbReference type="EMBL" id="KAL3653417.1"/>
    </source>
</evidence>
<reference evidence="20" key="1">
    <citation type="journal article" date="2024" name="IScience">
        <title>Strigolactones Initiate the Formation of Haustorium-like Structures in Castilleja.</title>
        <authorList>
            <person name="Buerger M."/>
            <person name="Peterson D."/>
            <person name="Chory J."/>
        </authorList>
    </citation>
    <scope>NUCLEOTIDE SEQUENCE [LARGE SCALE GENOMIC DNA]</scope>
</reference>
<dbReference type="Gene3D" id="1.10.520.10">
    <property type="match status" value="3"/>
</dbReference>
<feature type="binding site" evidence="14">
    <location>
        <position position="69"/>
    </location>
    <ligand>
        <name>Ca(2+)</name>
        <dbReference type="ChEBI" id="CHEBI:29108"/>
        <label>1</label>
    </ligand>
</feature>
<feature type="disulfide bond" evidence="16">
    <location>
        <begin position="118"/>
        <end position="276"/>
    </location>
</feature>
<dbReference type="GO" id="GO:0006979">
    <property type="term" value="P:response to oxidative stress"/>
    <property type="evidence" value="ECO:0007669"/>
    <property type="project" value="UniProtKB-UniRule"/>
</dbReference>
<gene>
    <name evidence="19" type="ORF">CASFOL_003098</name>
</gene>
<dbReference type="PROSITE" id="PS00436">
    <property type="entry name" value="PEROXIDASE_2"/>
    <property type="match status" value="1"/>
</dbReference>
<feature type="binding site" evidence="14">
    <location>
        <position position="67"/>
    </location>
    <ligand>
        <name>Ca(2+)</name>
        <dbReference type="ChEBI" id="CHEBI:29108"/>
        <label>1</label>
    </ligand>
</feature>
<dbReference type="InterPro" id="IPR019794">
    <property type="entry name" value="Peroxidases_AS"/>
</dbReference>
<comment type="caution">
    <text evidence="19">The sequence shown here is derived from an EMBL/GenBank/DDBJ whole genome shotgun (WGS) entry which is preliminary data.</text>
</comment>
<dbReference type="PROSITE" id="PS50873">
    <property type="entry name" value="PEROXIDASE_4"/>
    <property type="match status" value="1"/>
</dbReference>
<keyword evidence="6 14" id="KW-0479">Metal-binding</keyword>
<evidence type="ECO:0000256" key="14">
    <source>
        <dbReference type="PIRSR" id="PIRSR600823-3"/>
    </source>
</evidence>
<evidence type="ECO:0000256" key="5">
    <source>
        <dbReference type="ARBA" id="ARBA00022617"/>
    </source>
</evidence>
<feature type="binding site" evidence="14">
    <location>
        <position position="64"/>
    </location>
    <ligand>
        <name>Ca(2+)</name>
        <dbReference type="ChEBI" id="CHEBI:29108"/>
        <label>1</label>
    </ligand>
</feature>
<dbReference type="InterPro" id="IPR002016">
    <property type="entry name" value="Haem_peroxidase"/>
</dbReference>
<comment type="function">
    <text evidence="17">Removal of H(2)O(2), oxidation of toxic reductants, biosynthesis and degradation of lignin, suberization, auxin catabolism, response to environmental stresses such as wounding, pathogen attack and oxidative stress.</text>
</comment>
<dbReference type="Gene3D" id="1.10.420.10">
    <property type="entry name" value="Peroxidase, domain 2"/>
    <property type="match status" value="2"/>
</dbReference>
<protein>
    <recommendedName>
        <fullName evidence="3 17">Peroxidase</fullName>
        <ecNumber evidence="3 17">1.11.1.7</ecNumber>
    </recommendedName>
</protein>
<keyword evidence="7 14" id="KW-0106">Calcium</keyword>
<keyword evidence="17" id="KW-0964">Secreted</keyword>
<evidence type="ECO:0000256" key="7">
    <source>
        <dbReference type="ARBA" id="ARBA00022837"/>
    </source>
</evidence>
<evidence type="ECO:0000256" key="8">
    <source>
        <dbReference type="ARBA" id="ARBA00023002"/>
    </source>
</evidence>
<dbReference type="Pfam" id="PF00141">
    <property type="entry name" value="peroxidase"/>
    <property type="match status" value="1"/>
</dbReference>
<comment type="catalytic activity">
    <reaction evidence="1 17">
        <text>2 a phenolic donor + H2O2 = 2 a phenolic radical donor + 2 H2O</text>
        <dbReference type="Rhea" id="RHEA:56136"/>
        <dbReference type="ChEBI" id="CHEBI:15377"/>
        <dbReference type="ChEBI" id="CHEBI:16240"/>
        <dbReference type="ChEBI" id="CHEBI:139520"/>
        <dbReference type="ChEBI" id="CHEBI:139521"/>
        <dbReference type="EC" id="1.11.1.7"/>
    </reaction>
</comment>
<evidence type="ECO:0000256" key="15">
    <source>
        <dbReference type="PIRSR" id="PIRSR600823-4"/>
    </source>
</evidence>